<evidence type="ECO:0000256" key="2">
    <source>
        <dbReference type="ARBA" id="ARBA00022490"/>
    </source>
</evidence>
<comment type="catalytic activity">
    <reaction evidence="1 10">
        <text>AMP + ATP = 2 ADP</text>
        <dbReference type="Rhea" id="RHEA:12973"/>
        <dbReference type="ChEBI" id="CHEBI:30616"/>
        <dbReference type="ChEBI" id="CHEBI:456215"/>
        <dbReference type="ChEBI" id="CHEBI:456216"/>
        <dbReference type="EC" id="2.7.4.3"/>
    </reaction>
</comment>
<comment type="subunit">
    <text evidence="10">Interacts with small ribosomal subunit protein uS11. Not a structural component of 43S pre-ribosomes, but transiently interacts with them by binding to uS11.</text>
</comment>
<evidence type="ECO:0000256" key="4">
    <source>
        <dbReference type="ARBA" id="ARBA00022552"/>
    </source>
</evidence>
<dbReference type="EC" id="2.7.4.3" evidence="10"/>
<dbReference type="InterPro" id="IPR027417">
    <property type="entry name" value="P-loop_NTPase"/>
</dbReference>
<keyword evidence="8 10" id="KW-0067">ATP-binding</keyword>
<comment type="catalytic activity">
    <reaction evidence="10">
        <text>ATP + H2O = ADP + phosphate + H(+)</text>
        <dbReference type="Rhea" id="RHEA:13065"/>
        <dbReference type="ChEBI" id="CHEBI:15377"/>
        <dbReference type="ChEBI" id="CHEBI:15378"/>
        <dbReference type="ChEBI" id="CHEBI:30616"/>
        <dbReference type="ChEBI" id="CHEBI:43474"/>
        <dbReference type="ChEBI" id="CHEBI:456216"/>
    </reaction>
</comment>
<dbReference type="HAMAP" id="MF_00039">
    <property type="entry name" value="Adenylate_kinase_AK6"/>
    <property type="match status" value="1"/>
</dbReference>
<dbReference type="GO" id="GO:0004017">
    <property type="term" value="F:AMP kinase activity"/>
    <property type="evidence" value="ECO:0007669"/>
    <property type="project" value="UniProtKB-UniRule"/>
</dbReference>
<dbReference type="GO" id="GO:0005634">
    <property type="term" value="C:nucleus"/>
    <property type="evidence" value="ECO:0007669"/>
    <property type="project" value="UniProtKB-SubCell"/>
</dbReference>
<accession>A0A8H3U0Q2</accession>
<feature type="binding site" evidence="10">
    <location>
        <position position="23"/>
    </location>
    <ligand>
        <name>ATP</name>
        <dbReference type="ChEBI" id="CHEBI:30616"/>
    </ligand>
</feature>
<evidence type="ECO:0000256" key="10">
    <source>
        <dbReference type="HAMAP-Rule" id="MF_03173"/>
    </source>
</evidence>
<feature type="region of interest" description="NMPbind" evidence="10">
    <location>
        <begin position="41"/>
        <end position="64"/>
    </location>
</feature>
<evidence type="ECO:0000313" key="12">
    <source>
        <dbReference type="Proteomes" id="UP000620104"/>
    </source>
</evidence>
<keyword evidence="12" id="KW-1185">Reference proteome</keyword>
<feature type="region of interest" description="LID" evidence="10">
    <location>
        <begin position="122"/>
        <end position="132"/>
    </location>
</feature>
<keyword evidence="7 10" id="KW-0418">Kinase</keyword>
<dbReference type="GO" id="GO:0016887">
    <property type="term" value="F:ATP hydrolysis activity"/>
    <property type="evidence" value="ECO:0007669"/>
    <property type="project" value="UniProtKB-UniRule"/>
</dbReference>
<name>A0A8H3U0Q2_9TREE</name>
<dbReference type="Proteomes" id="UP000620104">
    <property type="component" value="Unassembled WGS sequence"/>
</dbReference>
<evidence type="ECO:0000256" key="1">
    <source>
        <dbReference type="ARBA" id="ARBA00000582"/>
    </source>
</evidence>
<gene>
    <name evidence="11" type="ORF">NliqN6_6046</name>
</gene>
<feature type="binding site" evidence="10">
    <location>
        <position position="24"/>
    </location>
    <ligand>
        <name>ATP</name>
        <dbReference type="ChEBI" id="CHEBI:30616"/>
    </ligand>
</feature>
<dbReference type="EMBL" id="BLZA01000049">
    <property type="protein sequence ID" value="GHJ89644.1"/>
    <property type="molecule type" value="Genomic_DNA"/>
</dbReference>
<evidence type="ECO:0000256" key="5">
    <source>
        <dbReference type="ARBA" id="ARBA00022679"/>
    </source>
</evidence>
<dbReference type="SUPFAM" id="SSF52540">
    <property type="entry name" value="P-loop containing nucleoside triphosphate hydrolases"/>
    <property type="match status" value="1"/>
</dbReference>
<comment type="similarity">
    <text evidence="10">Belongs to the adenylate kinase family. AK6 subfamily.</text>
</comment>
<dbReference type="AlphaFoldDB" id="A0A8H3U0Q2"/>
<proteinExistence type="inferred from homology"/>
<keyword evidence="2 10" id="KW-0963">Cytoplasm</keyword>
<comment type="caution">
    <text evidence="11">The sequence shown here is derived from an EMBL/GenBank/DDBJ whole genome shotgun (WGS) entry which is preliminary data.</text>
</comment>
<keyword evidence="4 10" id="KW-0698">rRNA processing</keyword>
<keyword evidence="9 10" id="KW-0539">Nucleus</keyword>
<evidence type="ECO:0000313" key="11">
    <source>
        <dbReference type="EMBL" id="GHJ89644.1"/>
    </source>
</evidence>
<evidence type="ECO:0000256" key="7">
    <source>
        <dbReference type="ARBA" id="ARBA00022777"/>
    </source>
</evidence>
<reference evidence="11" key="1">
    <citation type="submission" date="2020-07" db="EMBL/GenBank/DDBJ databases">
        <title>Draft Genome Sequence of a Deep-Sea Yeast, Naganishia (Cryptococcus) liquefaciens strain N6.</title>
        <authorList>
            <person name="Han Y.W."/>
            <person name="Kajitani R."/>
            <person name="Morimoto H."/>
            <person name="Parhat M."/>
            <person name="Tsubouchi H."/>
            <person name="Bakenova O."/>
            <person name="Ogata M."/>
            <person name="Argunhan B."/>
            <person name="Aoki R."/>
            <person name="Kajiwara S."/>
            <person name="Itoh T."/>
            <person name="Iwasaki H."/>
        </authorList>
    </citation>
    <scope>NUCLEOTIDE SEQUENCE</scope>
    <source>
        <strain evidence="11">N6</strain>
    </source>
</reference>
<keyword evidence="6 10" id="KW-0547">Nucleotide-binding</keyword>
<feature type="binding site" evidence="10">
    <location>
        <position position="123"/>
    </location>
    <ligand>
        <name>ATP</name>
        <dbReference type="ChEBI" id="CHEBI:30616"/>
    </ligand>
</feature>
<dbReference type="GO" id="GO:0042274">
    <property type="term" value="P:ribosomal small subunit biogenesis"/>
    <property type="evidence" value="ECO:0007669"/>
    <property type="project" value="UniProtKB-UniRule"/>
</dbReference>
<dbReference type="PANTHER" id="PTHR12595:SF0">
    <property type="entry name" value="ADENYLATE KINASE ISOENZYME 6"/>
    <property type="match status" value="1"/>
</dbReference>
<keyword evidence="5 10" id="KW-0808">Transferase</keyword>
<dbReference type="GO" id="GO:0006364">
    <property type="term" value="P:rRNA processing"/>
    <property type="evidence" value="ECO:0007669"/>
    <property type="project" value="UniProtKB-KW"/>
</dbReference>
<dbReference type="OrthoDB" id="10251185at2759"/>
<sequence>MTTHHPRQFPVILMTGTPGTGKSTTAALLASTSSIPLKHLNISDIVKENSFHEGWDEEWSSWTLDEDRLLDYLEDVINPRDAPATTGFIIDHHSPSMYPERWIDLAVVLRTDNEILYRRLEERNYKPNKIQENVSAEIMEVIPAETRESYEAEIVVELRSDGVDDGEMDENVKRIEEWCVNWVKDNEHRGTEPAAGNDESE</sequence>
<comment type="subcellular location">
    <subcellularLocation>
        <location evidence="10">Cytoplasm</location>
    </subcellularLocation>
    <subcellularLocation>
        <location evidence="10">Nucleus</location>
    </subcellularLocation>
</comment>
<dbReference type="FunFam" id="3.40.50.300:FF:000372">
    <property type="entry name" value="Adenylate kinase isoenzyme 6 homolog"/>
    <property type="match status" value="1"/>
</dbReference>
<dbReference type="GO" id="GO:0005524">
    <property type="term" value="F:ATP binding"/>
    <property type="evidence" value="ECO:0007669"/>
    <property type="project" value="UniProtKB-KW"/>
</dbReference>
<evidence type="ECO:0000256" key="3">
    <source>
        <dbReference type="ARBA" id="ARBA00022517"/>
    </source>
</evidence>
<evidence type="ECO:0000256" key="6">
    <source>
        <dbReference type="ARBA" id="ARBA00022741"/>
    </source>
</evidence>
<dbReference type="PANTHER" id="PTHR12595">
    <property type="entry name" value="POS9-ACTIVATING FACTOR FAP7-RELATED"/>
    <property type="match status" value="1"/>
</dbReference>
<feature type="binding site" evidence="10">
    <location>
        <position position="19"/>
    </location>
    <ligand>
        <name>ATP</name>
        <dbReference type="ChEBI" id="CHEBI:30616"/>
    </ligand>
</feature>
<comment type="function">
    <text evidence="10">Broad-specificity nucleoside monophosphate (NMP) kinase that catalyzes the reversible transfer of the terminal phosphate group between nucleoside triphosphates and monophosphates. Has also ATPase activity. Involved in the late cytoplasmic maturation steps of the 40S ribosomal particles, specifically 18S rRNA maturation. While NMP activity is not required for ribosome maturation, ATPase activity is. Associates transiently with small ribosomal subunit protein uS11. ATP hydrolysis breaks the interaction with uS11. May temporarily remove uS11 from the ribosome to enable a conformational change of the ribosomal RNA that is needed for the final maturation step of the small ribosomal subunit. Its NMP activity may have a role in nuclear energy homeostasis.</text>
</comment>
<feature type="binding site" evidence="10">
    <location>
        <position position="21"/>
    </location>
    <ligand>
        <name>ATP</name>
        <dbReference type="ChEBI" id="CHEBI:30616"/>
    </ligand>
</feature>
<dbReference type="Pfam" id="PF13238">
    <property type="entry name" value="AAA_18"/>
    <property type="match status" value="1"/>
</dbReference>
<keyword evidence="3 10" id="KW-0690">Ribosome biogenesis</keyword>
<feature type="binding site" evidence="10">
    <location>
        <position position="22"/>
    </location>
    <ligand>
        <name>ATP</name>
        <dbReference type="ChEBI" id="CHEBI:30616"/>
    </ligand>
</feature>
<dbReference type="InterPro" id="IPR020618">
    <property type="entry name" value="Adenyl_kinase_AK6"/>
</dbReference>
<protein>
    <recommendedName>
        <fullName evidence="10">Adenylate kinase isoenzyme 6 homolog</fullName>
        <shortName evidence="10">AK6</shortName>
        <ecNumber evidence="10">2.7.4.3</ecNumber>
    </recommendedName>
    <alternativeName>
        <fullName evidence="10">Dual activity adenylate kinase/ATPase</fullName>
        <shortName evidence="10">AK/ATPase</shortName>
    </alternativeName>
</protein>
<organism evidence="11 12">
    <name type="scientific">Naganishia liquefaciens</name>
    <dbReference type="NCBI Taxonomy" id="104408"/>
    <lineage>
        <taxon>Eukaryota</taxon>
        <taxon>Fungi</taxon>
        <taxon>Dikarya</taxon>
        <taxon>Basidiomycota</taxon>
        <taxon>Agaricomycotina</taxon>
        <taxon>Tremellomycetes</taxon>
        <taxon>Filobasidiales</taxon>
        <taxon>Filobasidiaceae</taxon>
        <taxon>Naganishia</taxon>
    </lineage>
</organism>
<dbReference type="Gene3D" id="3.40.50.300">
    <property type="entry name" value="P-loop containing nucleotide triphosphate hydrolases"/>
    <property type="match status" value="1"/>
</dbReference>
<evidence type="ECO:0000256" key="8">
    <source>
        <dbReference type="ARBA" id="ARBA00022840"/>
    </source>
</evidence>
<evidence type="ECO:0000256" key="9">
    <source>
        <dbReference type="ARBA" id="ARBA00023242"/>
    </source>
</evidence>
<comment type="caution">
    <text evidence="10">Lacks conserved residue(s) required for the propagation of feature annotation.</text>
</comment>
<dbReference type="GO" id="GO:0005737">
    <property type="term" value="C:cytoplasm"/>
    <property type="evidence" value="ECO:0007669"/>
    <property type="project" value="UniProtKB-SubCell"/>
</dbReference>